<feature type="domain" description="HTH lysR-type" evidence="12">
    <location>
        <begin position="2"/>
        <end position="59"/>
    </location>
</feature>
<dbReference type="Proteomes" id="UP000252558">
    <property type="component" value="Unassembled WGS sequence"/>
</dbReference>
<dbReference type="CDD" id="cd08441">
    <property type="entry name" value="PBP2_MetR"/>
    <property type="match status" value="1"/>
</dbReference>
<evidence type="ECO:0000313" key="14">
    <source>
        <dbReference type="Proteomes" id="UP000252558"/>
    </source>
</evidence>
<evidence type="ECO:0000256" key="5">
    <source>
        <dbReference type="ARBA" id="ARBA00022491"/>
    </source>
</evidence>
<keyword evidence="10" id="KW-0804">Transcription</keyword>
<dbReference type="SUPFAM" id="SSF46785">
    <property type="entry name" value="Winged helix' DNA-binding domain"/>
    <property type="match status" value="1"/>
</dbReference>
<evidence type="ECO:0000256" key="7">
    <source>
        <dbReference type="ARBA" id="ARBA00023015"/>
    </source>
</evidence>
<dbReference type="OrthoDB" id="155872at2"/>
<dbReference type="InterPro" id="IPR036390">
    <property type="entry name" value="WH_DNA-bd_sf"/>
</dbReference>
<dbReference type="Gene3D" id="1.10.10.10">
    <property type="entry name" value="Winged helix-like DNA-binding domain superfamily/Winged helix DNA-binding domain"/>
    <property type="match status" value="1"/>
</dbReference>
<dbReference type="GO" id="GO:0003700">
    <property type="term" value="F:DNA-binding transcription factor activity"/>
    <property type="evidence" value="ECO:0007669"/>
    <property type="project" value="InterPro"/>
</dbReference>
<dbReference type="PRINTS" id="PR00039">
    <property type="entry name" value="HTHLYSR"/>
</dbReference>
<gene>
    <name evidence="13" type="ORF">DU002_12965</name>
</gene>
<accession>A0A368NHY3</accession>
<dbReference type="EMBL" id="QPID01000007">
    <property type="protein sequence ID" value="RCU49254.1"/>
    <property type="molecule type" value="Genomic_DNA"/>
</dbReference>
<evidence type="ECO:0000256" key="11">
    <source>
        <dbReference type="ARBA" id="ARBA00023167"/>
    </source>
</evidence>
<sequence length="295" mass="33413">MLDRHHLNILRAIDQHGTLTEAAIQLCLTQSALTHAIKKLEQKTGVTLWQKHGRRLQLTEAGSYLLSLANRLLPQFEHAERTLQQFADGQRGSLRIGMECHPCYRWLLKVVSPYMQRWPDVDLDVRQEFQFGGISALFSHDIDLLITPDPIQRKGVLFSPVFEYEQVLVVHKDNPLSSVTQLTPEMLSDQTLITYPVAKERLDIFSQFLQPAQVMPKQHKTVETADIMLQMVAAGRAVSALPAWLFEETAQGLPIEAISIGQQGIHKQIAVGIRQSDADLTHLKSFVELARQTKR</sequence>
<comment type="caution">
    <text evidence="13">The sequence shown here is derived from an EMBL/GenBank/DDBJ whole genome shotgun (WGS) entry which is preliminary data.</text>
</comment>
<evidence type="ECO:0000256" key="6">
    <source>
        <dbReference type="ARBA" id="ARBA00022605"/>
    </source>
</evidence>
<dbReference type="SUPFAM" id="SSF53850">
    <property type="entry name" value="Periplasmic binding protein-like II"/>
    <property type="match status" value="1"/>
</dbReference>
<evidence type="ECO:0000256" key="3">
    <source>
        <dbReference type="ARBA" id="ARBA00019365"/>
    </source>
</evidence>
<dbReference type="GO" id="GO:0000976">
    <property type="term" value="F:transcription cis-regulatory region binding"/>
    <property type="evidence" value="ECO:0007669"/>
    <property type="project" value="TreeGrafter"/>
</dbReference>
<reference evidence="13 14" key="1">
    <citation type="submission" date="2018-07" db="EMBL/GenBank/DDBJ databases">
        <title>Corallincola holothuriorum sp. nov., a new facultative anaerobe isolated from sea cucumber Apostichopus japonicus.</title>
        <authorList>
            <person name="Xia H."/>
        </authorList>
    </citation>
    <scope>NUCLEOTIDE SEQUENCE [LARGE SCALE GENOMIC DNA]</scope>
    <source>
        <strain evidence="13 14">C4</strain>
    </source>
</reference>
<dbReference type="GO" id="GO:0005737">
    <property type="term" value="C:cytoplasm"/>
    <property type="evidence" value="ECO:0007669"/>
    <property type="project" value="UniProtKB-SubCell"/>
</dbReference>
<dbReference type="PROSITE" id="PS50931">
    <property type="entry name" value="HTH_LYSR"/>
    <property type="match status" value="1"/>
</dbReference>
<keyword evidence="14" id="KW-1185">Reference proteome</keyword>
<comment type="subcellular location">
    <subcellularLocation>
        <location evidence="1">Cytoplasm</location>
    </subcellularLocation>
</comment>
<dbReference type="InterPro" id="IPR037406">
    <property type="entry name" value="MetR_PBP2"/>
</dbReference>
<comment type="similarity">
    <text evidence="2">Belongs to the LysR transcriptional regulatory family.</text>
</comment>
<evidence type="ECO:0000256" key="10">
    <source>
        <dbReference type="ARBA" id="ARBA00023163"/>
    </source>
</evidence>
<dbReference type="Pfam" id="PF00126">
    <property type="entry name" value="HTH_1"/>
    <property type="match status" value="1"/>
</dbReference>
<dbReference type="GO" id="GO:0009086">
    <property type="term" value="P:methionine biosynthetic process"/>
    <property type="evidence" value="ECO:0007669"/>
    <property type="project" value="UniProtKB-KW"/>
</dbReference>
<evidence type="ECO:0000259" key="12">
    <source>
        <dbReference type="PROSITE" id="PS50931"/>
    </source>
</evidence>
<keyword evidence="9" id="KW-0010">Activator</keyword>
<evidence type="ECO:0000256" key="1">
    <source>
        <dbReference type="ARBA" id="ARBA00004496"/>
    </source>
</evidence>
<dbReference type="RefSeq" id="WP_114338814.1">
    <property type="nucleotide sequence ID" value="NZ_QPID01000007.1"/>
</dbReference>
<dbReference type="InterPro" id="IPR036388">
    <property type="entry name" value="WH-like_DNA-bd_sf"/>
</dbReference>
<keyword evidence="5" id="KW-0678">Repressor</keyword>
<evidence type="ECO:0000256" key="8">
    <source>
        <dbReference type="ARBA" id="ARBA00023125"/>
    </source>
</evidence>
<keyword evidence="8" id="KW-0238">DNA-binding</keyword>
<dbReference type="InterPro" id="IPR000847">
    <property type="entry name" value="LysR_HTH_N"/>
</dbReference>
<dbReference type="Pfam" id="PF03466">
    <property type="entry name" value="LysR_substrate"/>
    <property type="match status" value="1"/>
</dbReference>
<evidence type="ECO:0000256" key="9">
    <source>
        <dbReference type="ARBA" id="ARBA00023159"/>
    </source>
</evidence>
<proteinExistence type="inferred from homology"/>
<dbReference type="PANTHER" id="PTHR30126:SF25">
    <property type="entry name" value="HTH-TYPE TRANSCRIPTIONAL REGULATOR METR"/>
    <property type="match status" value="1"/>
</dbReference>
<evidence type="ECO:0000256" key="2">
    <source>
        <dbReference type="ARBA" id="ARBA00009437"/>
    </source>
</evidence>
<evidence type="ECO:0000256" key="4">
    <source>
        <dbReference type="ARBA" id="ARBA00022490"/>
    </source>
</evidence>
<evidence type="ECO:0000313" key="13">
    <source>
        <dbReference type="EMBL" id="RCU49254.1"/>
    </source>
</evidence>
<keyword evidence="6" id="KW-0028">Amino-acid biosynthesis</keyword>
<organism evidence="13 14">
    <name type="scientific">Corallincola holothuriorum</name>
    <dbReference type="NCBI Taxonomy" id="2282215"/>
    <lineage>
        <taxon>Bacteria</taxon>
        <taxon>Pseudomonadati</taxon>
        <taxon>Pseudomonadota</taxon>
        <taxon>Gammaproteobacteria</taxon>
        <taxon>Alteromonadales</taxon>
        <taxon>Psychromonadaceae</taxon>
        <taxon>Corallincola</taxon>
    </lineage>
</organism>
<keyword evidence="11" id="KW-0486">Methionine biosynthesis</keyword>
<dbReference type="Gene3D" id="3.40.190.10">
    <property type="entry name" value="Periplasmic binding protein-like II"/>
    <property type="match status" value="1"/>
</dbReference>
<dbReference type="InterPro" id="IPR005119">
    <property type="entry name" value="LysR_subst-bd"/>
</dbReference>
<keyword evidence="7" id="KW-0805">Transcription regulation</keyword>
<name>A0A368NHY3_9GAMM</name>
<dbReference type="PANTHER" id="PTHR30126">
    <property type="entry name" value="HTH-TYPE TRANSCRIPTIONAL REGULATOR"/>
    <property type="match status" value="1"/>
</dbReference>
<dbReference type="AlphaFoldDB" id="A0A368NHY3"/>
<protein>
    <recommendedName>
        <fullName evidence="3">HTH-type transcriptional regulator MetR</fullName>
    </recommendedName>
</protein>
<keyword evidence="4" id="KW-0963">Cytoplasm</keyword>